<feature type="transmembrane region" description="Helical" evidence="6">
    <location>
        <begin position="238"/>
        <end position="255"/>
    </location>
</feature>
<evidence type="ECO:0000256" key="4">
    <source>
        <dbReference type="ARBA" id="ARBA00022989"/>
    </source>
</evidence>
<gene>
    <name evidence="8" type="ORF">M9B40_03100</name>
</gene>
<feature type="transmembrane region" description="Helical" evidence="6">
    <location>
        <begin position="120"/>
        <end position="139"/>
    </location>
</feature>
<feature type="transmembrane region" description="Helical" evidence="6">
    <location>
        <begin position="65"/>
        <end position="86"/>
    </location>
</feature>
<feature type="transmembrane region" description="Helical" evidence="6">
    <location>
        <begin position="261"/>
        <end position="279"/>
    </location>
</feature>
<dbReference type="InterPro" id="IPR050638">
    <property type="entry name" value="AA-Vitamin_Transporters"/>
</dbReference>
<feature type="domain" description="EamA" evidence="7">
    <location>
        <begin position="7"/>
        <end position="137"/>
    </location>
</feature>
<feature type="transmembrane region" description="Helical" evidence="6">
    <location>
        <begin position="33"/>
        <end position="53"/>
    </location>
</feature>
<dbReference type="AlphaFoldDB" id="A0A9Q8X3R0"/>
<evidence type="ECO:0000256" key="6">
    <source>
        <dbReference type="SAM" id="Phobius"/>
    </source>
</evidence>
<reference evidence="8" key="1">
    <citation type="submission" date="2022-05" db="EMBL/GenBank/DDBJ databases">
        <title>Single-amplified genomics reveal most streamlined microbe among free-living bacteria.</title>
        <authorList>
            <person name="Roda-Garcia J."/>
            <person name="Haro-Moreno J.M."/>
            <person name="Rodriguez-Valera F."/>
            <person name="Almagro-Moreno S."/>
            <person name="Lopez-Perez M."/>
        </authorList>
    </citation>
    <scope>NUCLEOTIDE SEQUENCE</scope>
    <source>
        <strain evidence="8">TMED112-D2-2</strain>
    </source>
</reference>
<feature type="transmembrane region" description="Helical" evidence="6">
    <location>
        <begin position="177"/>
        <end position="196"/>
    </location>
</feature>
<dbReference type="EMBL" id="CP097966">
    <property type="protein sequence ID" value="URQ62731.1"/>
    <property type="molecule type" value="Genomic_DNA"/>
</dbReference>
<evidence type="ECO:0000256" key="5">
    <source>
        <dbReference type="ARBA" id="ARBA00023136"/>
    </source>
</evidence>
<keyword evidence="3 6" id="KW-0812">Transmembrane</keyword>
<evidence type="ECO:0000256" key="3">
    <source>
        <dbReference type="ARBA" id="ARBA00022692"/>
    </source>
</evidence>
<comment type="subcellular location">
    <subcellularLocation>
        <location evidence="1">Membrane</location>
        <topology evidence="1">Multi-pass membrane protein</topology>
    </subcellularLocation>
</comment>
<evidence type="ECO:0000259" key="7">
    <source>
        <dbReference type="Pfam" id="PF00892"/>
    </source>
</evidence>
<dbReference type="Pfam" id="PF00892">
    <property type="entry name" value="EamA"/>
    <property type="match status" value="2"/>
</dbReference>
<feature type="transmembrane region" description="Helical" evidence="6">
    <location>
        <begin position="92"/>
        <end position="113"/>
    </location>
</feature>
<dbReference type="InterPro" id="IPR000620">
    <property type="entry name" value="EamA_dom"/>
</dbReference>
<feature type="transmembrane region" description="Helical" evidence="6">
    <location>
        <begin position="208"/>
        <end position="226"/>
    </location>
</feature>
<dbReference type="Proteomes" id="UP001056381">
    <property type="component" value="Chromosome"/>
</dbReference>
<feature type="transmembrane region" description="Helical" evidence="6">
    <location>
        <begin position="145"/>
        <end position="165"/>
    </location>
</feature>
<dbReference type="PANTHER" id="PTHR32322">
    <property type="entry name" value="INNER MEMBRANE TRANSPORTER"/>
    <property type="match status" value="1"/>
</dbReference>
<dbReference type="PANTHER" id="PTHR32322:SF2">
    <property type="entry name" value="EAMA DOMAIN-CONTAINING PROTEIN"/>
    <property type="match status" value="1"/>
</dbReference>
<evidence type="ECO:0000256" key="2">
    <source>
        <dbReference type="ARBA" id="ARBA00007362"/>
    </source>
</evidence>
<evidence type="ECO:0000256" key="1">
    <source>
        <dbReference type="ARBA" id="ARBA00004141"/>
    </source>
</evidence>
<protein>
    <submittedName>
        <fullName evidence="8">DMT family transporter</fullName>
    </submittedName>
</protein>
<feature type="domain" description="EamA" evidence="7">
    <location>
        <begin position="148"/>
        <end position="280"/>
    </location>
</feature>
<dbReference type="SUPFAM" id="SSF103481">
    <property type="entry name" value="Multidrug resistance efflux transporter EmrE"/>
    <property type="match status" value="2"/>
</dbReference>
<name>A0A9Q8X3R0_9GAMM</name>
<feature type="transmembrane region" description="Helical" evidence="6">
    <location>
        <begin position="7"/>
        <end position="27"/>
    </location>
</feature>
<accession>A0A9Q8X3R0</accession>
<evidence type="ECO:0000313" key="8">
    <source>
        <dbReference type="EMBL" id="URQ62731.1"/>
    </source>
</evidence>
<keyword evidence="9" id="KW-1185">Reference proteome</keyword>
<dbReference type="InterPro" id="IPR037185">
    <property type="entry name" value="EmrE-like"/>
</dbReference>
<sequence length="290" mass="32091">MNPKDFLILLIVSFLWGGSFLFIRLLVLEGMEPLEIVSMRMLLASIFIMPFLLNRSKKHSFKDHSLSFLLIGILNTALPFTLFAYASLQLGAGSLSVLQATVPILTALILFSLFKNEFSITKLIGVLIGFVGLYVLVGPGSNFDLFSSILCVIASLSYSVAGVYLARTPNKLNNTYIGMGSIIIGAIILSPFLFYYFPNYAKLSVESWFYLIALGVINTALAYVLFIKLIKRIGPINASFVTYLVPISSISLGIIFLDEEFLINTFIGSLLIFIGVFFANRNQKEKKVAT</sequence>
<dbReference type="GO" id="GO:0016020">
    <property type="term" value="C:membrane"/>
    <property type="evidence" value="ECO:0007669"/>
    <property type="project" value="UniProtKB-SubCell"/>
</dbReference>
<evidence type="ECO:0000313" key="9">
    <source>
        <dbReference type="Proteomes" id="UP001056381"/>
    </source>
</evidence>
<organism evidence="8 9">
    <name type="scientific">SAR86 cluster bacterium</name>
    <dbReference type="NCBI Taxonomy" id="2030880"/>
    <lineage>
        <taxon>Bacteria</taxon>
        <taxon>Pseudomonadati</taxon>
        <taxon>Pseudomonadota</taxon>
        <taxon>Gammaproteobacteria</taxon>
        <taxon>SAR86 cluster</taxon>
    </lineage>
</organism>
<keyword evidence="4 6" id="KW-1133">Transmembrane helix</keyword>
<proteinExistence type="inferred from homology"/>
<keyword evidence="5 6" id="KW-0472">Membrane</keyword>
<comment type="similarity">
    <text evidence="2">Belongs to the EamA transporter family.</text>
</comment>